<proteinExistence type="predicted"/>
<evidence type="ECO:0000313" key="2">
    <source>
        <dbReference type="Proteomes" id="UP000319728"/>
    </source>
</evidence>
<name>A0A562WMD6_9ACTN</name>
<reference evidence="1 2" key="1">
    <citation type="submission" date="2019-07" db="EMBL/GenBank/DDBJ databases">
        <title>R&amp;d 2014.</title>
        <authorList>
            <person name="Klenk H.-P."/>
        </authorList>
    </citation>
    <scope>NUCLEOTIDE SEQUENCE [LARGE SCALE GENOMIC DNA]</scope>
    <source>
        <strain evidence="1 2">DSM 43912</strain>
    </source>
</reference>
<comment type="caution">
    <text evidence="1">The sequence shown here is derived from an EMBL/GenBank/DDBJ whole genome shotgun (WGS) entry which is preliminary data.</text>
</comment>
<accession>A0A562WMD6</accession>
<dbReference type="EMBL" id="VLLP01000001">
    <property type="protein sequence ID" value="TWJ31231.1"/>
    <property type="molecule type" value="Genomic_DNA"/>
</dbReference>
<protein>
    <submittedName>
        <fullName evidence="1">Uncharacterized protein</fullName>
    </submittedName>
</protein>
<gene>
    <name evidence="1" type="ORF">JD81_04786</name>
</gene>
<dbReference type="Proteomes" id="UP000319728">
    <property type="component" value="Unassembled WGS sequence"/>
</dbReference>
<organism evidence="1 2">
    <name type="scientific">Micromonospora sagamiensis</name>
    <dbReference type="NCBI Taxonomy" id="47875"/>
    <lineage>
        <taxon>Bacteria</taxon>
        <taxon>Bacillati</taxon>
        <taxon>Actinomycetota</taxon>
        <taxon>Actinomycetes</taxon>
        <taxon>Micromonosporales</taxon>
        <taxon>Micromonosporaceae</taxon>
        <taxon>Micromonospora</taxon>
    </lineage>
</organism>
<evidence type="ECO:0000313" key="1">
    <source>
        <dbReference type="EMBL" id="TWJ31231.1"/>
    </source>
</evidence>
<keyword evidence="2" id="KW-1185">Reference proteome</keyword>
<sequence length="189" mass="19981">MSAVGQVVDRVRAARHAARRATLLPFLVRVGVFLTVLVGFTVAFPVDVWFGDALPALLVTALLPALGPRRFWPTFAALVTVAGWLYGTFDQGEPIALWRLLLLTALLYLGHNLCALAALLPYDAVVDPALVARWLTRTAGVVLVAGVAGVLLLTVAGVGGDRGMLPVTIGGLGVAVVVTALLGWLLRRR</sequence>
<dbReference type="AlphaFoldDB" id="A0A562WMD6"/>